<feature type="compositionally biased region" description="Low complexity" evidence="1">
    <location>
        <begin position="72"/>
        <end position="82"/>
    </location>
</feature>
<dbReference type="RefSeq" id="WP_222992064.1">
    <property type="nucleotide sequence ID" value="NZ_JAINVV010000011.1"/>
</dbReference>
<reference evidence="3 4" key="1">
    <citation type="submission" date="2021-08" db="EMBL/GenBank/DDBJ databases">
        <authorList>
            <person name="Tuo L."/>
        </authorList>
    </citation>
    <scope>NUCLEOTIDE SEQUENCE [LARGE SCALE GENOMIC DNA]</scope>
    <source>
        <strain evidence="3 4">JCM 31229</strain>
    </source>
</reference>
<gene>
    <name evidence="3" type="ORF">K7G82_21810</name>
</gene>
<dbReference type="Proteomes" id="UP000706039">
    <property type="component" value="Unassembled WGS sequence"/>
</dbReference>
<evidence type="ECO:0000313" key="3">
    <source>
        <dbReference type="EMBL" id="MBY8824955.1"/>
    </source>
</evidence>
<evidence type="ECO:0000256" key="2">
    <source>
        <dbReference type="SAM" id="SignalP"/>
    </source>
</evidence>
<dbReference type="PROSITE" id="PS51257">
    <property type="entry name" value="PROKAR_LIPOPROTEIN"/>
    <property type="match status" value="1"/>
</dbReference>
<dbReference type="EMBL" id="JAINVV010000011">
    <property type="protein sequence ID" value="MBY8824955.1"/>
    <property type="molecule type" value="Genomic_DNA"/>
</dbReference>
<feature type="chain" id="PRO_5045135417" evidence="2">
    <location>
        <begin position="30"/>
        <end position="138"/>
    </location>
</feature>
<feature type="signal peptide" evidence="2">
    <location>
        <begin position="1"/>
        <end position="29"/>
    </location>
</feature>
<keyword evidence="2" id="KW-0732">Signal</keyword>
<name>A0ABS7PWD4_9SPHN</name>
<protein>
    <submittedName>
        <fullName evidence="3">Uncharacterized protein</fullName>
    </submittedName>
</protein>
<sequence>MTRSTPPNLRALPLALVAAACSWPVAALAQSAPAPVAPPAIDSDNGNGGAIRLSDAQRDAILDASTEDRAAAARGEPAGAQGPDRRIHGEMGVMIGTNGTRGTYGTADIPLGENAGATVSFETSRFGYPRARRADRRQ</sequence>
<feature type="region of interest" description="Disordered" evidence="1">
    <location>
        <begin position="64"/>
        <end position="88"/>
    </location>
</feature>
<accession>A0ABS7PWD4</accession>
<organism evidence="3 4">
    <name type="scientific">Sphingomonas colocasiae</name>
    <dbReference type="NCBI Taxonomy" id="1848973"/>
    <lineage>
        <taxon>Bacteria</taxon>
        <taxon>Pseudomonadati</taxon>
        <taxon>Pseudomonadota</taxon>
        <taxon>Alphaproteobacteria</taxon>
        <taxon>Sphingomonadales</taxon>
        <taxon>Sphingomonadaceae</taxon>
        <taxon>Sphingomonas</taxon>
    </lineage>
</organism>
<evidence type="ECO:0000313" key="4">
    <source>
        <dbReference type="Proteomes" id="UP000706039"/>
    </source>
</evidence>
<comment type="caution">
    <text evidence="3">The sequence shown here is derived from an EMBL/GenBank/DDBJ whole genome shotgun (WGS) entry which is preliminary data.</text>
</comment>
<keyword evidence="4" id="KW-1185">Reference proteome</keyword>
<proteinExistence type="predicted"/>
<feature type="region of interest" description="Disordered" evidence="1">
    <location>
        <begin position="32"/>
        <end position="51"/>
    </location>
</feature>
<evidence type="ECO:0000256" key="1">
    <source>
        <dbReference type="SAM" id="MobiDB-lite"/>
    </source>
</evidence>